<dbReference type="PROSITE" id="PS50112">
    <property type="entry name" value="PAS"/>
    <property type="match status" value="2"/>
</dbReference>
<dbReference type="Proteomes" id="UP001213907">
    <property type="component" value="Chromosome"/>
</dbReference>
<dbReference type="InterPro" id="IPR001610">
    <property type="entry name" value="PAC"/>
</dbReference>
<evidence type="ECO:0000256" key="1">
    <source>
        <dbReference type="SAM" id="Coils"/>
    </source>
</evidence>
<feature type="domain" description="PAC" evidence="3">
    <location>
        <begin position="221"/>
        <end position="272"/>
    </location>
</feature>
<dbReference type="SUPFAM" id="SSF55785">
    <property type="entry name" value="PYP-like sensor domain (PAS domain)"/>
    <property type="match status" value="3"/>
</dbReference>
<name>A0ABY8BQG6_AFICR</name>
<dbReference type="Gene3D" id="3.30.450.20">
    <property type="entry name" value="PAS domain"/>
    <property type="match status" value="3"/>
</dbReference>
<dbReference type="RefSeq" id="WP_275247164.1">
    <property type="nucleotide sequence ID" value="NZ_BAABDX010000001.1"/>
</dbReference>
<dbReference type="InterPro" id="IPR043128">
    <property type="entry name" value="Rev_trsase/Diguanyl_cyclase"/>
</dbReference>
<evidence type="ECO:0000313" key="6">
    <source>
        <dbReference type="Proteomes" id="UP001213907"/>
    </source>
</evidence>
<dbReference type="PROSITE" id="PS50887">
    <property type="entry name" value="GGDEF"/>
    <property type="match status" value="1"/>
</dbReference>
<gene>
    <name evidence="5" type="ORF">AFIC_000006</name>
</gene>
<evidence type="ECO:0000259" key="3">
    <source>
        <dbReference type="PROSITE" id="PS50113"/>
    </source>
</evidence>
<evidence type="ECO:0000259" key="4">
    <source>
        <dbReference type="PROSITE" id="PS50887"/>
    </source>
</evidence>
<dbReference type="InterPro" id="IPR000014">
    <property type="entry name" value="PAS"/>
</dbReference>
<accession>A0ABY8BQG6</accession>
<keyword evidence="5" id="KW-0808">Transferase</keyword>
<dbReference type="PANTHER" id="PTHR44757:SF2">
    <property type="entry name" value="BIOFILM ARCHITECTURE MAINTENANCE PROTEIN MBAA"/>
    <property type="match status" value="1"/>
</dbReference>
<dbReference type="Pfam" id="PF13426">
    <property type="entry name" value="PAS_9"/>
    <property type="match status" value="1"/>
</dbReference>
<dbReference type="InterPro" id="IPR013767">
    <property type="entry name" value="PAS_fold"/>
</dbReference>
<reference evidence="5 6" key="1">
    <citation type="submission" date="2022-11" db="EMBL/GenBank/DDBJ databases">
        <authorList>
            <person name="Siebert D."/>
            <person name="Busche T."/>
            <person name="Saydam E."/>
            <person name="Kalinowski J."/>
            <person name="Ruckert C."/>
            <person name="Blombach B."/>
        </authorList>
    </citation>
    <scope>NUCLEOTIDE SEQUENCE [LARGE SCALE GENOMIC DNA]</scope>
    <source>
        <strain evidence="5 6">DSM 1083</strain>
    </source>
</reference>
<feature type="domain" description="PAS" evidence="2">
    <location>
        <begin position="7"/>
        <end position="50"/>
    </location>
</feature>
<dbReference type="CDD" id="cd00130">
    <property type="entry name" value="PAS"/>
    <property type="match status" value="3"/>
</dbReference>
<dbReference type="InterPro" id="IPR013655">
    <property type="entry name" value="PAS_fold_3"/>
</dbReference>
<dbReference type="SMART" id="SM00086">
    <property type="entry name" value="PAC"/>
    <property type="match status" value="3"/>
</dbReference>
<dbReference type="InterPro" id="IPR052155">
    <property type="entry name" value="Biofilm_reg_signaling"/>
</dbReference>
<dbReference type="InterPro" id="IPR000160">
    <property type="entry name" value="GGDEF_dom"/>
</dbReference>
<dbReference type="SUPFAM" id="SSF55073">
    <property type="entry name" value="Nucleotide cyclase"/>
    <property type="match status" value="1"/>
</dbReference>
<organism evidence="5 6">
    <name type="scientific">Afipia carboxydohydrogena</name>
    <name type="common">Pseudomonas carboxydohydrogena</name>
    <dbReference type="NCBI Taxonomy" id="290"/>
    <lineage>
        <taxon>Bacteria</taxon>
        <taxon>Pseudomonadati</taxon>
        <taxon>Pseudomonadota</taxon>
        <taxon>Alphaproteobacteria</taxon>
        <taxon>Hyphomicrobiales</taxon>
        <taxon>Nitrobacteraceae</taxon>
        <taxon>Afipia</taxon>
    </lineage>
</organism>
<dbReference type="InterPro" id="IPR035965">
    <property type="entry name" value="PAS-like_dom_sf"/>
</dbReference>
<dbReference type="NCBIfam" id="TIGR00229">
    <property type="entry name" value="sensory_box"/>
    <property type="match status" value="3"/>
</dbReference>
<keyword evidence="5" id="KW-0548">Nucleotidyltransferase</keyword>
<evidence type="ECO:0000259" key="2">
    <source>
        <dbReference type="PROSITE" id="PS50112"/>
    </source>
</evidence>
<proteinExistence type="predicted"/>
<keyword evidence="6" id="KW-1185">Reference proteome</keyword>
<dbReference type="InterPro" id="IPR029787">
    <property type="entry name" value="Nucleotide_cyclase"/>
</dbReference>
<protein>
    <submittedName>
        <fullName evidence="5">Diguanylate cyclase</fullName>
        <ecNumber evidence="5">2.7.7.65</ecNumber>
    </submittedName>
</protein>
<sequence length="591" mass="66204">MNAPDEIKNSFRILIESAPDGFFVHDAQGRILDVNERSCIDLGYTREELLRMSISDISRGAPAAQNLIQWAEAPPGMAMTFREAARRKDGSVFPVEISVTCQMVAGRKLFLGLARDLTEKEAAAIAISELNRTLEGRVERRTRELREAQEKLQSVMDSAQDGIFLQDEAGRFQVLSRSAERLSGVSQAEALGKTVIDLFGPEIGESLRQEEEKILLTGRTAVSEQTFIVGKGSRTLLMSRSAHRDHAGVIAGLVTIAHDITDLKQNEHRIREEHERLLLAARVGGLGIWDYDLERDELYCDEQWYRIMGRDPQKPIHSIAEFRTFIHPEDVDRATEVEETAARLRADKTNYGIVFRIVRPDGSIRWVRSAAAIPDRATGVSSRAIGFVIDITESWLAEQQLKDRNLSLQKERAELLRLGEELGKQVLQDPLTGIANRRFLDQELEKACLQAFRLQQPVTVVMIDVDFFKKYNDRYGHAEGDGALKAVAGILASVARRPYDLAARYGGEEFVLLLPGMDRPEMVLGRISEALAELRIPHESSSVSPYLTLSCGCMVVVPPARPNPAELLSKSDRALYQAKAEGRNRYVIMRD</sequence>
<dbReference type="EC" id="2.7.7.65" evidence="5"/>
<dbReference type="InterPro" id="IPR000700">
    <property type="entry name" value="PAS-assoc_C"/>
</dbReference>
<keyword evidence="1" id="KW-0175">Coiled coil</keyword>
<dbReference type="SMART" id="SM00091">
    <property type="entry name" value="PAS"/>
    <property type="match status" value="3"/>
</dbReference>
<feature type="coiled-coil region" evidence="1">
    <location>
        <begin position="131"/>
        <end position="158"/>
    </location>
</feature>
<dbReference type="Gene3D" id="2.10.70.100">
    <property type="match status" value="1"/>
</dbReference>
<dbReference type="CDD" id="cd01949">
    <property type="entry name" value="GGDEF"/>
    <property type="match status" value="1"/>
</dbReference>
<dbReference type="SMART" id="SM00267">
    <property type="entry name" value="GGDEF"/>
    <property type="match status" value="1"/>
</dbReference>
<dbReference type="Pfam" id="PF00989">
    <property type="entry name" value="PAS"/>
    <property type="match status" value="1"/>
</dbReference>
<dbReference type="EMBL" id="CP113162">
    <property type="protein sequence ID" value="WEF51571.1"/>
    <property type="molecule type" value="Genomic_DNA"/>
</dbReference>
<feature type="domain" description="PAC" evidence="3">
    <location>
        <begin position="351"/>
        <end position="403"/>
    </location>
</feature>
<dbReference type="NCBIfam" id="TIGR00254">
    <property type="entry name" value="GGDEF"/>
    <property type="match status" value="1"/>
</dbReference>
<feature type="domain" description="GGDEF" evidence="4">
    <location>
        <begin position="456"/>
        <end position="591"/>
    </location>
</feature>
<dbReference type="GO" id="GO:0052621">
    <property type="term" value="F:diguanylate cyclase activity"/>
    <property type="evidence" value="ECO:0007669"/>
    <property type="project" value="UniProtKB-EC"/>
</dbReference>
<dbReference type="PANTHER" id="PTHR44757">
    <property type="entry name" value="DIGUANYLATE CYCLASE DGCP"/>
    <property type="match status" value="1"/>
</dbReference>
<dbReference type="PROSITE" id="PS50113">
    <property type="entry name" value="PAC"/>
    <property type="match status" value="2"/>
</dbReference>
<feature type="domain" description="PAS" evidence="2">
    <location>
        <begin position="148"/>
        <end position="218"/>
    </location>
</feature>
<dbReference type="Pfam" id="PF00990">
    <property type="entry name" value="GGDEF"/>
    <property type="match status" value="1"/>
</dbReference>
<dbReference type="Pfam" id="PF08447">
    <property type="entry name" value="PAS_3"/>
    <property type="match status" value="1"/>
</dbReference>
<dbReference type="Gene3D" id="3.30.70.270">
    <property type="match status" value="1"/>
</dbReference>
<evidence type="ECO:0000313" key="5">
    <source>
        <dbReference type="EMBL" id="WEF51571.1"/>
    </source>
</evidence>